<feature type="region of interest" description="Disordered" evidence="1">
    <location>
        <begin position="190"/>
        <end position="228"/>
    </location>
</feature>
<feature type="domain" description="MADF" evidence="3">
    <location>
        <begin position="45"/>
        <end position="144"/>
    </location>
</feature>
<dbReference type="EMBL" id="KQ978767">
    <property type="protein sequence ID" value="KYN28523.1"/>
    <property type="molecule type" value="Genomic_DNA"/>
</dbReference>
<dbReference type="Proteomes" id="UP000078492">
    <property type="component" value="Unassembled WGS sequence"/>
</dbReference>
<keyword evidence="2" id="KW-1133">Transmembrane helix</keyword>
<dbReference type="EMBL" id="KQ979327">
    <property type="protein sequence ID" value="KYN21917.1"/>
    <property type="molecule type" value="Genomic_DNA"/>
</dbReference>
<reference evidence="4 6" key="1">
    <citation type="submission" date="2015-09" db="EMBL/GenBank/DDBJ databases">
        <title>Trachymyrmex cornetzi WGS genome.</title>
        <authorList>
            <person name="Nygaard S."/>
            <person name="Hu H."/>
            <person name="Boomsma J."/>
            <person name="Zhang G."/>
        </authorList>
    </citation>
    <scope>NUCLEOTIDE SEQUENCE [LARGE SCALE GENOMIC DNA]</scope>
    <source>
        <strain evidence="4">Tcor2-1</strain>
        <tissue evidence="4">Whole body</tissue>
    </source>
</reference>
<keyword evidence="6" id="KW-1185">Reference proteome</keyword>
<evidence type="ECO:0000313" key="5">
    <source>
        <dbReference type="EMBL" id="KYN28523.1"/>
    </source>
</evidence>
<dbReference type="InterPro" id="IPR006578">
    <property type="entry name" value="MADF-dom"/>
</dbReference>
<dbReference type="Pfam" id="PF10545">
    <property type="entry name" value="MADF_DNA_bdg"/>
    <property type="match status" value="1"/>
</dbReference>
<dbReference type="PROSITE" id="PS51029">
    <property type="entry name" value="MADF"/>
    <property type="match status" value="1"/>
</dbReference>
<feature type="compositionally biased region" description="Low complexity" evidence="1">
    <location>
        <begin position="204"/>
        <end position="213"/>
    </location>
</feature>
<gene>
    <name evidence="5" type="ORF">ALC57_02056</name>
    <name evidence="4" type="ORF">ALC57_05701</name>
</gene>
<evidence type="ECO:0000313" key="6">
    <source>
        <dbReference type="Proteomes" id="UP000078492"/>
    </source>
</evidence>
<organism evidence="4 6">
    <name type="scientific">Trachymyrmex cornetzi</name>
    <dbReference type="NCBI Taxonomy" id="471704"/>
    <lineage>
        <taxon>Eukaryota</taxon>
        <taxon>Metazoa</taxon>
        <taxon>Ecdysozoa</taxon>
        <taxon>Arthropoda</taxon>
        <taxon>Hexapoda</taxon>
        <taxon>Insecta</taxon>
        <taxon>Pterygota</taxon>
        <taxon>Neoptera</taxon>
        <taxon>Endopterygota</taxon>
        <taxon>Hymenoptera</taxon>
        <taxon>Apocrita</taxon>
        <taxon>Aculeata</taxon>
        <taxon>Formicoidea</taxon>
        <taxon>Formicidae</taxon>
        <taxon>Myrmicinae</taxon>
        <taxon>Trachymyrmex</taxon>
    </lineage>
</organism>
<evidence type="ECO:0000256" key="2">
    <source>
        <dbReference type="SAM" id="Phobius"/>
    </source>
</evidence>
<keyword evidence="2" id="KW-0472">Membrane</keyword>
<dbReference type="AlphaFoldDB" id="A0A151JA69"/>
<evidence type="ECO:0000313" key="4">
    <source>
        <dbReference type="EMBL" id="KYN21917.1"/>
    </source>
</evidence>
<dbReference type="PROSITE" id="PS51257">
    <property type="entry name" value="PROKAR_LIPOPROTEIN"/>
    <property type="match status" value="1"/>
</dbReference>
<keyword evidence="2" id="KW-0812">Transmembrane</keyword>
<accession>A0A151JA69</accession>
<proteinExistence type="predicted"/>
<dbReference type="SMART" id="SM00595">
    <property type="entry name" value="MADF"/>
    <property type="match status" value="1"/>
</dbReference>
<name>A0A151JA69_9HYME</name>
<dbReference type="PANTHER" id="PTHR21505:SF12">
    <property type="entry name" value="MADF DOMAIN-CONTAINING PROTEIN-RELATED"/>
    <property type="match status" value="1"/>
</dbReference>
<evidence type="ECO:0000256" key="1">
    <source>
        <dbReference type="SAM" id="MobiDB-lite"/>
    </source>
</evidence>
<dbReference type="PANTHER" id="PTHR21505">
    <property type="entry name" value="MADF DOMAIN-CONTAINING PROTEIN-RELATED"/>
    <property type="match status" value="1"/>
</dbReference>
<feature type="transmembrane region" description="Helical" evidence="2">
    <location>
        <begin position="7"/>
        <end position="26"/>
    </location>
</feature>
<sequence length="294" mass="33729">MSQSKNASCPIFLCYIVIFGSCLALLERLDVLNVLNMDTKDNIKTLLLLYEQHPLLYVVKSAEYHNRTKRENAYRQICQQYQEITQQPLTIEAAKKKINNLRSQYLDYVNKIKASKSSGMSTNDIYKPTWWLFEDMKFLDPHIAQRKGESSITVSSQQSSCLEHNTAEEESDNEDLQFIEVANILKAQDSNKENTEPNLQPNPSSCSTSSTGSQRATSKRGKRKFETLSNNSSKDEFWTAATNAIQTISNNDDTADELKYWILYVESKLRKIKDPKSLNYLQKEIIALIDNENI</sequence>
<protein>
    <recommendedName>
        <fullName evidence="3">MADF domain-containing protein</fullName>
    </recommendedName>
</protein>
<evidence type="ECO:0000259" key="3">
    <source>
        <dbReference type="PROSITE" id="PS51029"/>
    </source>
</evidence>